<dbReference type="AlphaFoldDB" id="A0A7R9GAY4"/>
<evidence type="ECO:0000256" key="3">
    <source>
        <dbReference type="ARBA" id="ARBA00023180"/>
    </source>
</evidence>
<dbReference type="PANTHER" id="PTHR23199">
    <property type="entry name" value="NEUROTROPHIN 1-RELATED"/>
    <property type="match status" value="1"/>
</dbReference>
<evidence type="ECO:0000313" key="6">
    <source>
        <dbReference type="EMBL" id="CAD7275793.1"/>
    </source>
</evidence>
<dbReference type="Pfam" id="PF16077">
    <property type="entry name" value="Spaetzle"/>
    <property type="match status" value="1"/>
</dbReference>
<accession>A0A7R9GAY4</accession>
<feature type="domain" description="Spaetzle" evidence="5">
    <location>
        <begin position="198"/>
        <end position="294"/>
    </location>
</feature>
<evidence type="ECO:0000256" key="4">
    <source>
        <dbReference type="SAM" id="SignalP"/>
    </source>
</evidence>
<keyword evidence="3" id="KW-0325">Glycoprotein</keyword>
<evidence type="ECO:0000256" key="2">
    <source>
        <dbReference type="ARBA" id="ARBA00023157"/>
    </source>
</evidence>
<evidence type="ECO:0000259" key="5">
    <source>
        <dbReference type="Pfam" id="PF16077"/>
    </source>
</evidence>
<keyword evidence="7" id="KW-1185">Reference proteome</keyword>
<dbReference type="EMBL" id="CAJPEX010000482">
    <property type="protein sequence ID" value="CAG0915945.1"/>
    <property type="molecule type" value="Genomic_DNA"/>
</dbReference>
<keyword evidence="2" id="KW-1015">Disulfide bond</keyword>
<proteinExistence type="predicted"/>
<sequence>MTLASSLFASSVALLVLQELFLESAATPVDKRPKQMSSGPFIIFPSQMFFVDPRIPVPAMPIFAQMPTNVSVIPSASGPPASPVVEVSTREIEKPSMDPPAAPVSDELRIPTCKNMIGDSICLDLEEYPEEKIITAVRNTLNEIDADLILTTDSGSQDFAKNSPDYDLEPFDFRNKGPTAKIPQEGIGPSGGVRGIAACRSQEAFIRPRMMRNENNAWRYIVNGKRYLQELRVETCVYANNDPCQNFGLEPFSGRQGVCRQKYILRRLLAVPIHGGGGNVFKESFPIPSCCACFLE</sequence>
<evidence type="ECO:0000256" key="1">
    <source>
        <dbReference type="ARBA" id="ARBA00022729"/>
    </source>
</evidence>
<dbReference type="GO" id="GO:0008083">
    <property type="term" value="F:growth factor activity"/>
    <property type="evidence" value="ECO:0007669"/>
    <property type="project" value="TreeGrafter"/>
</dbReference>
<feature type="chain" id="PRO_5036210645" description="Spaetzle domain-containing protein" evidence="4">
    <location>
        <begin position="27"/>
        <end position="296"/>
    </location>
</feature>
<dbReference type="GO" id="GO:0005121">
    <property type="term" value="F:Toll binding"/>
    <property type="evidence" value="ECO:0007669"/>
    <property type="project" value="TreeGrafter"/>
</dbReference>
<dbReference type="InterPro" id="IPR052444">
    <property type="entry name" value="Spz/Toll_ligand-like"/>
</dbReference>
<dbReference type="GO" id="GO:0021556">
    <property type="term" value="P:central nervous system formation"/>
    <property type="evidence" value="ECO:0007669"/>
    <property type="project" value="TreeGrafter"/>
</dbReference>
<dbReference type="OrthoDB" id="6359065at2759"/>
<dbReference type="Proteomes" id="UP000678499">
    <property type="component" value="Unassembled WGS sequence"/>
</dbReference>
<protein>
    <recommendedName>
        <fullName evidence="5">Spaetzle domain-containing protein</fullName>
    </recommendedName>
</protein>
<evidence type="ECO:0000313" key="7">
    <source>
        <dbReference type="Proteomes" id="UP000678499"/>
    </source>
</evidence>
<dbReference type="InterPro" id="IPR029034">
    <property type="entry name" value="Cystine-knot_cytokine"/>
</dbReference>
<dbReference type="PANTHER" id="PTHR23199:SF12">
    <property type="entry name" value="NEUROTROPHIN 1-RELATED"/>
    <property type="match status" value="1"/>
</dbReference>
<dbReference type="GO" id="GO:0005615">
    <property type="term" value="C:extracellular space"/>
    <property type="evidence" value="ECO:0007669"/>
    <property type="project" value="UniProtKB-ARBA"/>
</dbReference>
<dbReference type="GO" id="GO:0045087">
    <property type="term" value="P:innate immune response"/>
    <property type="evidence" value="ECO:0007669"/>
    <property type="project" value="TreeGrafter"/>
</dbReference>
<gene>
    <name evidence="6" type="ORF">NMOB1V02_LOCUS3580</name>
</gene>
<organism evidence="6">
    <name type="scientific">Notodromas monacha</name>
    <dbReference type="NCBI Taxonomy" id="399045"/>
    <lineage>
        <taxon>Eukaryota</taxon>
        <taxon>Metazoa</taxon>
        <taxon>Ecdysozoa</taxon>
        <taxon>Arthropoda</taxon>
        <taxon>Crustacea</taxon>
        <taxon>Oligostraca</taxon>
        <taxon>Ostracoda</taxon>
        <taxon>Podocopa</taxon>
        <taxon>Podocopida</taxon>
        <taxon>Cypridocopina</taxon>
        <taxon>Cypridoidea</taxon>
        <taxon>Cyprididae</taxon>
        <taxon>Notodromas</taxon>
    </lineage>
</organism>
<keyword evidence="1 4" id="KW-0732">Signal</keyword>
<reference evidence="6" key="1">
    <citation type="submission" date="2020-11" db="EMBL/GenBank/DDBJ databases">
        <authorList>
            <person name="Tran Van P."/>
        </authorList>
    </citation>
    <scope>NUCLEOTIDE SEQUENCE</scope>
</reference>
<dbReference type="EMBL" id="OA882519">
    <property type="protein sequence ID" value="CAD7275793.1"/>
    <property type="molecule type" value="Genomic_DNA"/>
</dbReference>
<name>A0A7R9GAY4_9CRUS</name>
<dbReference type="Gene3D" id="2.10.90.10">
    <property type="entry name" value="Cystine-knot cytokines"/>
    <property type="match status" value="1"/>
</dbReference>
<dbReference type="InterPro" id="IPR032104">
    <property type="entry name" value="Spaetzle"/>
</dbReference>
<feature type="signal peptide" evidence="4">
    <location>
        <begin position="1"/>
        <end position="26"/>
    </location>
</feature>
<dbReference type="SUPFAM" id="SSF57501">
    <property type="entry name" value="Cystine-knot cytokines"/>
    <property type="match status" value="1"/>
</dbReference>